<dbReference type="EMBL" id="CP031555">
    <property type="protein sequence ID" value="AXO14696.1"/>
    <property type="molecule type" value="Genomic_DNA"/>
</dbReference>
<keyword evidence="4" id="KW-1185">Reference proteome</keyword>
<name>A0ABN5NGP7_9PROT</name>
<keyword evidence="2" id="KW-0812">Transmembrane</keyword>
<feature type="coiled-coil region" evidence="1">
    <location>
        <begin position="165"/>
        <end position="192"/>
    </location>
</feature>
<keyword evidence="1" id="KW-0175">Coiled coil</keyword>
<accession>A0ABN5NGP7</accession>
<feature type="transmembrane region" description="Helical" evidence="2">
    <location>
        <begin position="12"/>
        <end position="31"/>
    </location>
</feature>
<organism evidence="3 4">
    <name type="scientific">Thalassospira indica</name>
    <dbReference type="NCBI Taxonomy" id="1891279"/>
    <lineage>
        <taxon>Bacteria</taxon>
        <taxon>Pseudomonadati</taxon>
        <taxon>Pseudomonadota</taxon>
        <taxon>Alphaproteobacteria</taxon>
        <taxon>Rhodospirillales</taxon>
        <taxon>Thalassospiraceae</taxon>
        <taxon>Thalassospira</taxon>
    </lineage>
</organism>
<dbReference type="Proteomes" id="UP000256971">
    <property type="component" value="Chromosome"/>
</dbReference>
<keyword evidence="2" id="KW-1133">Transmembrane helix</keyword>
<keyword evidence="2" id="KW-0472">Membrane</keyword>
<protein>
    <submittedName>
        <fullName evidence="3">Uncharacterized protein</fullName>
    </submittedName>
</protein>
<sequence length="192" mass="21255">MNIPKFSEAIPIIGACLGGFICGVIARNGFVDWTGETLVAGFLGLVGGAFAYSSAKMQINHQIQVSSDNKKTLAKRFMQELKAQTQMITFTTRAVINEDFQVNKGRVEFILGVFNSHNFPEIPAEIDDSIANAAIRLRQRVNLFITSVSRDHTGGLFTMSNVSFNENQQKIIKNLDSQARELIKAIEEQLNS</sequence>
<evidence type="ECO:0000313" key="3">
    <source>
        <dbReference type="EMBL" id="AXO14696.1"/>
    </source>
</evidence>
<gene>
    <name evidence="3" type="ORF">DY252_11115</name>
</gene>
<evidence type="ECO:0000256" key="1">
    <source>
        <dbReference type="SAM" id="Coils"/>
    </source>
</evidence>
<reference evidence="3 4" key="1">
    <citation type="submission" date="2018-08" db="EMBL/GenBank/DDBJ databases">
        <title>Complete genome sequence of type strain Thalassospira indica MCCC 1A01103T, isolated from isolated from deep seawater of the Indian Ocean.</title>
        <authorList>
            <person name="Liu Y."/>
        </authorList>
    </citation>
    <scope>NUCLEOTIDE SEQUENCE [LARGE SCALE GENOMIC DNA]</scope>
    <source>
        <strain evidence="3 4">PB8BT</strain>
    </source>
</reference>
<evidence type="ECO:0000313" key="4">
    <source>
        <dbReference type="Proteomes" id="UP000256971"/>
    </source>
</evidence>
<proteinExistence type="predicted"/>
<feature type="transmembrane region" description="Helical" evidence="2">
    <location>
        <begin position="37"/>
        <end position="55"/>
    </location>
</feature>
<evidence type="ECO:0000256" key="2">
    <source>
        <dbReference type="SAM" id="Phobius"/>
    </source>
</evidence>